<dbReference type="Proteomes" id="UP000053904">
    <property type="component" value="Unassembled WGS sequence"/>
</dbReference>
<name>A0A101HG86_9BACT</name>
<evidence type="ECO:0000313" key="2">
    <source>
        <dbReference type="Proteomes" id="UP000053904"/>
    </source>
</evidence>
<reference evidence="2" key="1">
    <citation type="journal article" date="2015" name="MBio">
        <title>Genome-Resolved Metagenomic Analysis Reveals Roles for Candidate Phyla and Other Microbial Community Members in Biogeochemical Transformations in Oil Reservoirs.</title>
        <authorList>
            <person name="Hu P."/>
            <person name="Tom L."/>
            <person name="Singh A."/>
            <person name="Thomas B.C."/>
            <person name="Baker B.J."/>
            <person name="Piceno Y.M."/>
            <person name="Andersen G.L."/>
            <person name="Banfield J.F."/>
        </authorList>
    </citation>
    <scope>NUCLEOTIDE SEQUENCE [LARGE SCALE GENOMIC DNA]</scope>
</reference>
<comment type="caution">
    <text evidence="1">The sequence shown here is derived from an EMBL/GenBank/DDBJ whole genome shotgun (WGS) entry which is preliminary data.</text>
</comment>
<evidence type="ECO:0000313" key="1">
    <source>
        <dbReference type="EMBL" id="KUK76063.1"/>
    </source>
</evidence>
<dbReference type="EMBL" id="LGGO01000213">
    <property type="protein sequence ID" value="KUK76063.1"/>
    <property type="molecule type" value="Genomic_DNA"/>
</dbReference>
<protein>
    <submittedName>
        <fullName evidence="1">Uncharacterized protein</fullName>
    </submittedName>
</protein>
<gene>
    <name evidence="1" type="ORF">XD93_1124</name>
</gene>
<proteinExistence type="predicted"/>
<dbReference type="AlphaFoldDB" id="A0A101HG86"/>
<accession>A0A101HG86</accession>
<organism evidence="1 2">
    <name type="scientific">candidate division WS6 bacterium 34_10</name>
    <dbReference type="NCBI Taxonomy" id="1641389"/>
    <lineage>
        <taxon>Bacteria</taxon>
        <taxon>Candidatus Dojkabacteria</taxon>
    </lineage>
</organism>
<sequence length="290" mass="33412">MVENDQAQEVNKIIVSPDTPDITFENDQAYIQIQSFNGEEGYKEELDEFIKSSKVDPYLGKNGSLLYEESNGTKIVIPNQNSQAISFINKVIEREERDVVLSETEIIAKNKAIELEDASKNVKDWSEYQSQDMIWENNRVKFEGGKVNLNGGTILQALYEPQILGEKVRIKYSNSKDEESIYYFSLDQASRIIDISNNQNLKGTMEKIDILRNKEVPAITFNKPQIEDDLIISNKLRIPKIFLEENYQVHRAIKENNKSYTVSIYVKGSGNSYRLDFNLEDYNRLLKLTA</sequence>